<sequence length="127" mass="14206">MAQGETTSKGDVLAERARLTSDLNRFARGLLDDITKEIERQTAARTKKIRKRNRTLEEQAVEAKRLAESRREELNGHLNRARNAEAHVKELKKKAAEQAVTIEALQEKLAGTGKPEMTNAAQTRSSV</sequence>
<evidence type="ECO:0000256" key="1">
    <source>
        <dbReference type="SAM" id="Coils"/>
    </source>
</evidence>
<proteinExistence type="predicted"/>
<dbReference type="EMBL" id="LAZR01008430">
    <property type="protein sequence ID" value="KKM78821.1"/>
    <property type="molecule type" value="Genomic_DNA"/>
</dbReference>
<keyword evidence="1" id="KW-0175">Coiled coil</keyword>
<feature type="coiled-coil region" evidence="1">
    <location>
        <begin position="46"/>
        <end position="108"/>
    </location>
</feature>
<comment type="caution">
    <text evidence="2">The sequence shown here is derived from an EMBL/GenBank/DDBJ whole genome shotgun (WGS) entry which is preliminary data.</text>
</comment>
<gene>
    <name evidence="2" type="ORF">LCGC14_1356160</name>
</gene>
<dbReference type="AlphaFoldDB" id="A0A0F9KVQ5"/>
<organism evidence="2">
    <name type="scientific">marine sediment metagenome</name>
    <dbReference type="NCBI Taxonomy" id="412755"/>
    <lineage>
        <taxon>unclassified sequences</taxon>
        <taxon>metagenomes</taxon>
        <taxon>ecological metagenomes</taxon>
    </lineage>
</organism>
<protein>
    <submittedName>
        <fullName evidence="2">Uncharacterized protein</fullName>
    </submittedName>
</protein>
<reference evidence="2" key="1">
    <citation type="journal article" date="2015" name="Nature">
        <title>Complex archaea that bridge the gap between prokaryotes and eukaryotes.</title>
        <authorList>
            <person name="Spang A."/>
            <person name="Saw J.H."/>
            <person name="Jorgensen S.L."/>
            <person name="Zaremba-Niedzwiedzka K."/>
            <person name="Martijn J."/>
            <person name="Lind A.E."/>
            <person name="van Eijk R."/>
            <person name="Schleper C."/>
            <person name="Guy L."/>
            <person name="Ettema T.J."/>
        </authorList>
    </citation>
    <scope>NUCLEOTIDE SEQUENCE</scope>
</reference>
<accession>A0A0F9KVQ5</accession>
<evidence type="ECO:0000313" key="2">
    <source>
        <dbReference type="EMBL" id="KKM78821.1"/>
    </source>
</evidence>
<name>A0A0F9KVQ5_9ZZZZ</name>